<dbReference type="OrthoDB" id="37964at10239"/>
<keyword evidence="2" id="KW-1185">Reference proteome</keyword>
<sequence>MGWAVGFDSNWGRDIGYGVPSICDQPGCDEHIDRGLGYVCGSDVYGGEYGCGLFFCSLHRSWVVVEEEREDEETLMGMPALCDRCVWGKKPHTPSPDTREWMEWKLTDESWEPWRDDHPDEVARYRRVLNGEE</sequence>
<dbReference type="KEGG" id="vg:29125088"/>
<gene>
    <name evidence="1" type="primary">126</name>
    <name evidence="1" type="ORF">SEA_YVONNETASTIC_126</name>
</gene>
<reference evidence="2" key="1">
    <citation type="submission" date="2016-03" db="EMBL/GenBank/DDBJ databases">
        <authorList>
            <person name="Ploux O."/>
        </authorList>
    </citation>
    <scope>NUCLEOTIDE SEQUENCE [LARGE SCALE GENOMIC DNA]</scope>
</reference>
<proteinExistence type="predicted"/>
<organism evidence="1 2">
    <name type="scientific">Gordonia phage Yvonnetastic</name>
    <dbReference type="NCBI Taxonomy" id="1821566"/>
    <lineage>
        <taxon>Viruses</taxon>
        <taxon>Duplodnaviria</taxon>
        <taxon>Heunggongvirae</taxon>
        <taxon>Uroviricota</taxon>
        <taxon>Caudoviricetes</taxon>
        <taxon>Yvonnevirus</taxon>
        <taxon>Yvonnevirus yvonnetastic</taxon>
        <taxon>Gordonia virus Yvonnetastic</taxon>
    </lineage>
</organism>
<protein>
    <submittedName>
        <fullName evidence="1">Uncharacterized protein</fullName>
    </submittedName>
</protein>
<dbReference type="Proteomes" id="UP000201371">
    <property type="component" value="Segment"/>
</dbReference>
<dbReference type="RefSeq" id="YP_009301180.1">
    <property type="nucleotide sequence ID" value="NC_031230.1"/>
</dbReference>
<dbReference type="GeneID" id="29125088"/>
<name>A0A142K987_9CAUD</name>
<evidence type="ECO:0000313" key="1">
    <source>
        <dbReference type="EMBL" id="AMS02670.1"/>
    </source>
</evidence>
<dbReference type="EMBL" id="KU963248">
    <property type="protein sequence ID" value="AMS02670.1"/>
    <property type="molecule type" value="Genomic_DNA"/>
</dbReference>
<evidence type="ECO:0000313" key="2">
    <source>
        <dbReference type="Proteomes" id="UP000201371"/>
    </source>
</evidence>
<accession>A0A142K987</accession>